<dbReference type="Pfam" id="PF05076">
    <property type="entry name" value="SUFU"/>
    <property type="match status" value="1"/>
</dbReference>
<name>A0ABU3R7T0_9BACL</name>
<gene>
    <name evidence="2" type="ORF">RQP52_03475</name>
</gene>
<proteinExistence type="predicted"/>
<evidence type="ECO:0000259" key="1">
    <source>
        <dbReference type="Pfam" id="PF05076"/>
    </source>
</evidence>
<keyword evidence="3" id="KW-1185">Reference proteome</keyword>
<feature type="domain" description="Suppressor of fused-like" evidence="1">
    <location>
        <begin position="29"/>
        <end position="184"/>
    </location>
</feature>
<evidence type="ECO:0000313" key="3">
    <source>
        <dbReference type="Proteomes" id="UP001260980"/>
    </source>
</evidence>
<protein>
    <submittedName>
        <fullName evidence="2">Suppressor of fused domain protein</fullName>
    </submittedName>
</protein>
<dbReference type="RefSeq" id="WP_315949485.1">
    <property type="nucleotide sequence ID" value="NZ_JAWCUD010000001.1"/>
</dbReference>
<dbReference type="Proteomes" id="UP001260980">
    <property type="component" value="Unassembled WGS sequence"/>
</dbReference>
<sequence length="188" mass="21353">MNKYTEFLEKHLGTIQYGWSNNENNQKLPFQIVKYAGGPFPGTVSYSTLGLSNEDLTSIVSGKQIRQELIFNAYSSFGDNNIPGILQEIGQLALRNKRAYLRGDVIGPNGKLFDNSELEALYVTSPVYFTDEFFAFDIDNKTAIIQAWVIPITSQEADFIKKYGWDKFEDMLVDINPDLIDFNRLSIV</sequence>
<dbReference type="EMBL" id="JAWCUD010000001">
    <property type="protein sequence ID" value="MDU0200133.1"/>
    <property type="molecule type" value="Genomic_DNA"/>
</dbReference>
<reference evidence="2 3" key="1">
    <citation type="submission" date="2023-10" db="EMBL/GenBank/DDBJ databases">
        <title>Paenibacillus strain PFR10 Genome sequencing and assembly.</title>
        <authorList>
            <person name="Kim I."/>
        </authorList>
    </citation>
    <scope>NUCLEOTIDE SEQUENCE [LARGE SCALE GENOMIC DNA]</scope>
    <source>
        <strain evidence="2 3">PFR10</strain>
    </source>
</reference>
<organism evidence="2 3">
    <name type="scientific">Paenibacillus violae</name>
    <dbReference type="NCBI Taxonomy" id="3077234"/>
    <lineage>
        <taxon>Bacteria</taxon>
        <taxon>Bacillati</taxon>
        <taxon>Bacillota</taxon>
        <taxon>Bacilli</taxon>
        <taxon>Bacillales</taxon>
        <taxon>Paenibacillaceae</taxon>
        <taxon>Paenibacillus</taxon>
    </lineage>
</organism>
<dbReference type="InterPro" id="IPR020941">
    <property type="entry name" value="SUFU-like_domain"/>
</dbReference>
<accession>A0ABU3R7T0</accession>
<evidence type="ECO:0000313" key="2">
    <source>
        <dbReference type="EMBL" id="MDU0200133.1"/>
    </source>
</evidence>
<comment type="caution">
    <text evidence="2">The sequence shown here is derived from an EMBL/GenBank/DDBJ whole genome shotgun (WGS) entry which is preliminary data.</text>
</comment>